<dbReference type="GO" id="GO:0052621">
    <property type="term" value="F:diguanylate cyclase activity"/>
    <property type="evidence" value="ECO:0007669"/>
    <property type="project" value="UniProtKB-EC"/>
</dbReference>
<dbReference type="AlphaFoldDB" id="A0A3E0U9A5"/>
<evidence type="ECO:0000256" key="4">
    <source>
        <dbReference type="SAM" id="Phobius"/>
    </source>
</evidence>
<comment type="caution">
    <text evidence="6">The sequence shown here is derived from an EMBL/GenBank/DDBJ whole genome shotgun (WGS) entry which is preliminary data.</text>
</comment>
<feature type="transmembrane region" description="Helical" evidence="4">
    <location>
        <begin position="52"/>
        <end position="73"/>
    </location>
</feature>
<keyword evidence="4" id="KW-0472">Membrane</keyword>
<dbReference type="InterPro" id="IPR050469">
    <property type="entry name" value="Diguanylate_Cyclase"/>
</dbReference>
<dbReference type="GO" id="GO:0043709">
    <property type="term" value="P:cell adhesion involved in single-species biofilm formation"/>
    <property type="evidence" value="ECO:0007669"/>
    <property type="project" value="TreeGrafter"/>
</dbReference>
<organism evidence="6 7">
    <name type="scientific">Thalassotalea euphylliae</name>
    <dbReference type="NCBI Taxonomy" id="1655234"/>
    <lineage>
        <taxon>Bacteria</taxon>
        <taxon>Pseudomonadati</taxon>
        <taxon>Pseudomonadota</taxon>
        <taxon>Gammaproteobacteria</taxon>
        <taxon>Alteromonadales</taxon>
        <taxon>Colwelliaceae</taxon>
        <taxon>Thalassotalea</taxon>
    </lineage>
</organism>
<evidence type="ECO:0000256" key="2">
    <source>
        <dbReference type="ARBA" id="ARBA00012528"/>
    </source>
</evidence>
<dbReference type="SUPFAM" id="SSF55073">
    <property type="entry name" value="Nucleotide cyclase"/>
    <property type="match status" value="1"/>
</dbReference>
<evidence type="ECO:0000256" key="1">
    <source>
        <dbReference type="ARBA" id="ARBA00001946"/>
    </source>
</evidence>
<feature type="transmembrane region" description="Helical" evidence="4">
    <location>
        <begin position="128"/>
        <end position="148"/>
    </location>
</feature>
<dbReference type="InterPro" id="IPR043128">
    <property type="entry name" value="Rev_trsase/Diguanyl_cyclase"/>
</dbReference>
<dbReference type="NCBIfam" id="TIGR00254">
    <property type="entry name" value="GGDEF"/>
    <property type="match status" value="1"/>
</dbReference>
<dbReference type="GO" id="GO:0005886">
    <property type="term" value="C:plasma membrane"/>
    <property type="evidence" value="ECO:0007669"/>
    <property type="project" value="TreeGrafter"/>
</dbReference>
<comment type="cofactor">
    <cofactor evidence="1">
        <name>Mg(2+)</name>
        <dbReference type="ChEBI" id="CHEBI:18420"/>
    </cofactor>
</comment>
<protein>
    <recommendedName>
        <fullName evidence="2">diguanylate cyclase</fullName>
        <ecNumber evidence="2">2.7.7.65</ecNumber>
    </recommendedName>
</protein>
<keyword evidence="7" id="KW-1185">Reference proteome</keyword>
<evidence type="ECO:0000313" key="6">
    <source>
        <dbReference type="EMBL" id="REL32422.1"/>
    </source>
</evidence>
<dbReference type="InterPro" id="IPR029787">
    <property type="entry name" value="Nucleotide_cyclase"/>
</dbReference>
<sequence>MLFQKLLTTGIAHQSFSVTNKVRMMNLIGVITTLVSGLYTFAYAFVLDNISVALINCVFTLAYVVTLVFNYFQAFRGGKIWFFVTLMLHLVVCTNLYVTNATGFHLYFFLVPTGVFLLFELREKTEKVTLSLIALVLYFYCENTLNPAPLIELSDSFNHILYQSVVLVIMLEVILVLTLFANEIEANELKLTKQATTDALTGLSNRHAFFEHGSSLLESTKHLNRPLTIILVDIDHFKRINDQHGHFVGDLCLTQVTKLMAAQKREQDMLARIGGEEFAIILPDTTLSEANNIAEQMRITISQHRIPLVGEQHLHCTVSFGIASKSNDASTLKEVLVHADKALYLAKELGRNRVQIFQSPSDS</sequence>
<gene>
    <name evidence="6" type="ORF">DXX94_17830</name>
</gene>
<dbReference type="RefSeq" id="WP_116017970.1">
    <property type="nucleotide sequence ID" value="NZ_QUOT01000001.1"/>
</dbReference>
<dbReference type="PANTHER" id="PTHR45138">
    <property type="entry name" value="REGULATORY COMPONENTS OF SENSORY TRANSDUCTION SYSTEM"/>
    <property type="match status" value="1"/>
</dbReference>
<dbReference type="SMART" id="SM00267">
    <property type="entry name" value="GGDEF"/>
    <property type="match status" value="1"/>
</dbReference>
<evidence type="ECO:0000259" key="5">
    <source>
        <dbReference type="PROSITE" id="PS50887"/>
    </source>
</evidence>
<evidence type="ECO:0000313" key="7">
    <source>
        <dbReference type="Proteomes" id="UP000256899"/>
    </source>
</evidence>
<dbReference type="InterPro" id="IPR000160">
    <property type="entry name" value="GGDEF_dom"/>
</dbReference>
<dbReference type="EMBL" id="QUOT01000001">
    <property type="protein sequence ID" value="REL32422.1"/>
    <property type="molecule type" value="Genomic_DNA"/>
</dbReference>
<dbReference type="Gene3D" id="3.30.70.270">
    <property type="match status" value="1"/>
</dbReference>
<dbReference type="PANTHER" id="PTHR45138:SF9">
    <property type="entry name" value="DIGUANYLATE CYCLASE DGCM-RELATED"/>
    <property type="match status" value="1"/>
</dbReference>
<feature type="transmembrane region" description="Helical" evidence="4">
    <location>
        <begin position="80"/>
        <end position="98"/>
    </location>
</feature>
<feature type="domain" description="GGDEF" evidence="5">
    <location>
        <begin position="225"/>
        <end position="359"/>
    </location>
</feature>
<dbReference type="EC" id="2.7.7.65" evidence="2"/>
<dbReference type="PROSITE" id="PS50887">
    <property type="entry name" value="GGDEF"/>
    <property type="match status" value="1"/>
</dbReference>
<feature type="transmembrane region" description="Helical" evidence="4">
    <location>
        <begin position="104"/>
        <end position="121"/>
    </location>
</feature>
<name>A0A3E0U9A5_9GAMM</name>
<keyword evidence="4" id="KW-1133">Transmembrane helix</keyword>
<dbReference type="Proteomes" id="UP000256899">
    <property type="component" value="Unassembled WGS sequence"/>
</dbReference>
<comment type="catalytic activity">
    <reaction evidence="3">
        <text>2 GTP = 3',3'-c-di-GMP + 2 diphosphate</text>
        <dbReference type="Rhea" id="RHEA:24898"/>
        <dbReference type="ChEBI" id="CHEBI:33019"/>
        <dbReference type="ChEBI" id="CHEBI:37565"/>
        <dbReference type="ChEBI" id="CHEBI:58805"/>
        <dbReference type="EC" id="2.7.7.65"/>
    </reaction>
</comment>
<proteinExistence type="predicted"/>
<dbReference type="GO" id="GO:1902201">
    <property type="term" value="P:negative regulation of bacterial-type flagellum-dependent cell motility"/>
    <property type="evidence" value="ECO:0007669"/>
    <property type="project" value="TreeGrafter"/>
</dbReference>
<reference evidence="7" key="1">
    <citation type="submission" date="2018-08" db="EMBL/GenBank/DDBJ databases">
        <title>Thalassotalea euphylliae genome.</title>
        <authorList>
            <person name="Summers S."/>
            <person name="Rice S.A."/>
            <person name="Freckelton M.L."/>
            <person name="Nedved B.T."/>
            <person name="Hadfield M.G."/>
        </authorList>
    </citation>
    <scope>NUCLEOTIDE SEQUENCE [LARGE SCALE GENOMIC DNA]</scope>
    <source>
        <strain evidence="7">H3</strain>
    </source>
</reference>
<dbReference type="Pfam" id="PF00990">
    <property type="entry name" value="GGDEF"/>
    <property type="match status" value="1"/>
</dbReference>
<feature type="transmembrane region" description="Helical" evidence="4">
    <location>
        <begin position="24"/>
        <end position="46"/>
    </location>
</feature>
<feature type="transmembrane region" description="Helical" evidence="4">
    <location>
        <begin position="160"/>
        <end position="181"/>
    </location>
</feature>
<keyword evidence="4" id="KW-0812">Transmembrane</keyword>
<dbReference type="FunFam" id="3.30.70.270:FF:000001">
    <property type="entry name" value="Diguanylate cyclase domain protein"/>
    <property type="match status" value="1"/>
</dbReference>
<dbReference type="CDD" id="cd01949">
    <property type="entry name" value="GGDEF"/>
    <property type="match status" value="1"/>
</dbReference>
<evidence type="ECO:0000256" key="3">
    <source>
        <dbReference type="ARBA" id="ARBA00034247"/>
    </source>
</evidence>
<accession>A0A3E0U9A5</accession>